<evidence type="ECO:0000313" key="2">
    <source>
        <dbReference type="EMBL" id="MBP1906670.1"/>
    </source>
</evidence>
<dbReference type="InterPro" id="IPR029058">
    <property type="entry name" value="AB_hydrolase_fold"/>
</dbReference>
<dbReference type="Proteomes" id="UP001519272">
    <property type="component" value="Unassembled WGS sequence"/>
</dbReference>
<dbReference type="InterPro" id="IPR000073">
    <property type="entry name" value="AB_hydrolase_1"/>
</dbReference>
<protein>
    <submittedName>
        <fullName evidence="2">Pimeloyl-ACP methyl ester carboxylesterase</fullName>
    </submittedName>
</protein>
<dbReference type="InterPro" id="IPR050266">
    <property type="entry name" value="AB_hydrolase_sf"/>
</dbReference>
<comment type="caution">
    <text evidence="2">The sequence shown here is derived from an EMBL/GenBank/DDBJ whole genome shotgun (WGS) entry which is preliminary data.</text>
</comment>
<evidence type="ECO:0000313" key="3">
    <source>
        <dbReference type="Proteomes" id="UP001519272"/>
    </source>
</evidence>
<keyword evidence="3" id="KW-1185">Reference proteome</keyword>
<dbReference type="RefSeq" id="WP_210090264.1">
    <property type="nucleotide sequence ID" value="NZ_JAGGKG010000017.1"/>
</dbReference>
<proteinExistence type="predicted"/>
<evidence type="ECO:0000259" key="1">
    <source>
        <dbReference type="Pfam" id="PF00561"/>
    </source>
</evidence>
<feature type="domain" description="AB hydrolase-1" evidence="1">
    <location>
        <begin position="24"/>
        <end position="124"/>
    </location>
</feature>
<accession>A0ABS4FVX1</accession>
<reference evidence="2 3" key="1">
    <citation type="submission" date="2021-03" db="EMBL/GenBank/DDBJ databases">
        <title>Genomic Encyclopedia of Type Strains, Phase IV (KMG-IV): sequencing the most valuable type-strain genomes for metagenomic binning, comparative biology and taxonomic classification.</title>
        <authorList>
            <person name="Goeker M."/>
        </authorList>
    </citation>
    <scope>NUCLEOTIDE SEQUENCE [LARGE SCALE GENOMIC DNA]</scope>
    <source>
        <strain evidence="2 3">DSM 14349</strain>
    </source>
</reference>
<dbReference type="SUPFAM" id="SSF53474">
    <property type="entry name" value="alpha/beta-Hydrolases"/>
    <property type="match status" value="1"/>
</dbReference>
<gene>
    <name evidence="2" type="ORF">J2Z32_003334</name>
</gene>
<dbReference type="Gene3D" id="3.40.50.1820">
    <property type="entry name" value="alpha/beta hydrolase"/>
    <property type="match status" value="1"/>
</dbReference>
<dbReference type="EMBL" id="JAGGKG010000017">
    <property type="protein sequence ID" value="MBP1906670.1"/>
    <property type="molecule type" value="Genomic_DNA"/>
</dbReference>
<name>A0ABS4FVX1_9BACL</name>
<dbReference type="PANTHER" id="PTHR43798:SF33">
    <property type="entry name" value="HYDROLASE, PUTATIVE (AFU_ORTHOLOGUE AFUA_2G14860)-RELATED"/>
    <property type="match status" value="1"/>
</dbReference>
<dbReference type="PANTHER" id="PTHR43798">
    <property type="entry name" value="MONOACYLGLYCEROL LIPASE"/>
    <property type="match status" value="1"/>
</dbReference>
<dbReference type="Pfam" id="PF00561">
    <property type="entry name" value="Abhydrolase_1"/>
    <property type="match status" value="1"/>
</dbReference>
<organism evidence="2 3">
    <name type="scientific">Paenibacillus turicensis</name>
    <dbReference type="NCBI Taxonomy" id="160487"/>
    <lineage>
        <taxon>Bacteria</taxon>
        <taxon>Bacillati</taxon>
        <taxon>Bacillota</taxon>
        <taxon>Bacilli</taxon>
        <taxon>Bacillales</taxon>
        <taxon>Paenibacillaceae</taxon>
        <taxon>Paenibacillus</taxon>
    </lineage>
</organism>
<sequence>MKTFKIPSSGYRLRYHDLPGTETPIIFIHGLGCAGSFDYPNLAAQEPLIAHRRILIDLLGNGYSDKPEDFSYTIQGHANYLFELITHLNLKKFILFGHSIGGSVALSLAKLCEERIEAVILGEANLDAGGGFTSKSIAAYSYEDFVSHGFNTILENNRQNGNELWAASFSVCAPKAVYVTSKSAVEGQTPSWREIFYDLTCPKSFIIGEHSLPDEDELNELQQHAIKVEILKDTSHSMTWENPEGLAEAIKNTISN</sequence>